<dbReference type="Pfam" id="PF03729">
    <property type="entry name" value="DUF308"/>
    <property type="match status" value="2"/>
</dbReference>
<feature type="transmembrane region" description="Helical" evidence="1">
    <location>
        <begin position="86"/>
        <end position="106"/>
    </location>
</feature>
<name>A0A7T7XMI8_9SPIR</name>
<keyword evidence="1" id="KW-1133">Transmembrane helix</keyword>
<evidence type="ECO:0000256" key="1">
    <source>
        <dbReference type="SAM" id="Phobius"/>
    </source>
</evidence>
<proteinExistence type="predicted"/>
<feature type="transmembrane region" description="Helical" evidence="1">
    <location>
        <begin position="144"/>
        <end position="167"/>
    </location>
</feature>
<feature type="transmembrane region" description="Helical" evidence="1">
    <location>
        <begin position="36"/>
        <end position="56"/>
    </location>
</feature>
<dbReference type="AlphaFoldDB" id="A0A7T7XMI8"/>
<dbReference type="RefSeq" id="WP_215626288.1">
    <property type="nucleotide sequence ID" value="NZ_CP067089.2"/>
</dbReference>
<accession>A0A7T7XMI8</accession>
<dbReference type="Proteomes" id="UP000595917">
    <property type="component" value="Chromosome"/>
</dbReference>
<dbReference type="KEGG" id="bhc:JFL75_18940"/>
<evidence type="ECO:0000313" key="2">
    <source>
        <dbReference type="EMBL" id="QQO08983.1"/>
    </source>
</evidence>
<dbReference type="PANTHER" id="PTHR34989">
    <property type="entry name" value="PROTEIN HDED"/>
    <property type="match status" value="1"/>
</dbReference>
<reference evidence="2" key="1">
    <citation type="submission" date="2021-01" db="EMBL/GenBank/DDBJ databases">
        <title>Description of Breznakiella homolactica.</title>
        <authorList>
            <person name="Song Y."/>
            <person name="Brune A."/>
        </authorList>
    </citation>
    <scope>NUCLEOTIDE SEQUENCE</scope>
    <source>
        <strain evidence="2">RmG30</strain>
    </source>
</reference>
<keyword evidence="1" id="KW-0472">Membrane</keyword>
<evidence type="ECO:0000313" key="3">
    <source>
        <dbReference type="Proteomes" id="UP000595917"/>
    </source>
</evidence>
<organism evidence="2 3">
    <name type="scientific">Breznakiella homolactica</name>
    <dbReference type="NCBI Taxonomy" id="2798577"/>
    <lineage>
        <taxon>Bacteria</taxon>
        <taxon>Pseudomonadati</taxon>
        <taxon>Spirochaetota</taxon>
        <taxon>Spirochaetia</taxon>
        <taxon>Spirochaetales</taxon>
        <taxon>Breznakiellaceae</taxon>
        <taxon>Breznakiella</taxon>
    </lineage>
</organism>
<gene>
    <name evidence="2" type="ORF">JFL75_18940</name>
</gene>
<feature type="transmembrane region" description="Helical" evidence="1">
    <location>
        <begin position="118"/>
        <end position="138"/>
    </location>
</feature>
<dbReference type="EMBL" id="CP067089">
    <property type="protein sequence ID" value="QQO08983.1"/>
    <property type="molecule type" value="Genomic_DNA"/>
</dbReference>
<dbReference type="GO" id="GO:0005886">
    <property type="term" value="C:plasma membrane"/>
    <property type="evidence" value="ECO:0007669"/>
    <property type="project" value="TreeGrafter"/>
</dbReference>
<keyword evidence="3" id="KW-1185">Reference proteome</keyword>
<protein>
    <submittedName>
        <fullName evidence="2">DUF308 domain-containing protein</fullName>
    </submittedName>
</protein>
<feature type="transmembrane region" description="Helical" evidence="1">
    <location>
        <begin position="12"/>
        <end position="30"/>
    </location>
</feature>
<dbReference type="PANTHER" id="PTHR34989:SF1">
    <property type="entry name" value="PROTEIN HDED"/>
    <property type="match status" value="1"/>
</dbReference>
<keyword evidence="1" id="KW-0812">Transmembrane</keyword>
<dbReference type="InterPro" id="IPR052712">
    <property type="entry name" value="Acid_resist_chaperone_HdeD"/>
</dbReference>
<feature type="transmembrane region" description="Helical" evidence="1">
    <location>
        <begin position="63"/>
        <end position="80"/>
    </location>
</feature>
<dbReference type="InterPro" id="IPR005325">
    <property type="entry name" value="DUF308_memb"/>
</dbReference>
<sequence>MNEKTKPAKLKWGYLLLGILLCVTALIAFRNPLSDIFSITILFGITAVLSGIWFIISNEGRTIQVIMGLIDILLGFLLLFNIPRGAIAVPFVFALWFILESVFRLSKLKYAKMVGTGFFWLSLVINILCILAGIALLFNPVATVITISFILGFYFMLAGVESIVYAFSRDT</sequence>